<accession>A0A6A5X0G1</accession>
<dbReference type="Proteomes" id="UP000799779">
    <property type="component" value="Unassembled WGS sequence"/>
</dbReference>
<dbReference type="CDD" id="cd23837">
    <property type="entry name" value="UBCc_UBE2O"/>
    <property type="match status" value="1"/>
</dbReference>
<sequence length="967" mass="107789">MADATPRFCVEDTVGSKDDRYQVGVVDRSFSDVDSHEPRPERDYAPLTIDRHAHVPRDHFTKFMKTGIPPRGTVLVSWQTQVKIELVPEARLELLDRALLVGDVVKRDTKDHMSGTVIGTNMSVSLFPATKFDVMAPPTPSVTEEFAIKDVPAEELINVHEYTEGALVIYDDWVGRIEDVFEMITIQLANNSVVTVENADDLEPDDKAADRLSVGDTVKTKKGNLRRGNWRYGAFDPNVRPHGIVVETRVISISVQWLTKRLGRISGLGNEPDSHLEIELIQDKPNFKIYDASRSAVESLPVTADGPAYHVAELIVGDRVRFKDLPGAAVKYDGSRVLEDGSPQGKLSRIPRTETLGYDMNVYLVMQTHSTITVQWQDLSVTNHLSTCLVPDSIVEDEDEVWPGEIICTKEQSTQKTPNMEWTFEPARVGVVQTVNSRDRIATVRWFDSASIRFYGDDLIPPVGLGKISAISEEVSLYDIRSTPSLTRRRGDFVIVHETEDINSVAQVPGSAAGGSPNSAAGPLWFGEVVDLGLDGWITVRMGAAKPVIDFRIPVEKVTLVYSTDMQNDVDLMEPLEGDSVDDSEDDSLFSEEFNEMWVEYEGMDGEPIGETNEEDWSTEDEQDDSDDSMPDLEDPDIVDTSKTTPEAHSDGERHKSPTSASSSTHLDTASPVIDDPPHSLPGDAMDVDCPTEHVAPSPFLVLDTPIPTDHNYFSTPPSLAPTLTRRIAREHKILRSSLPPGIFVRTWENRLDLLRVMMIGPTDTPYEYAPFVIDFHLPPTFPAMPPSAYFHSWTYGNGPVNPNLYEDGKICLSLLGTWHADERNESWSAGKSTLLQVLVSIMGLVLVRDPYYNEAGYEGLREAPETKLNSALYTERAYFRARGFIVHALSKKVPPFLPEIHWLYLAETDGAPRLLDKAITAAAEVLERSQREDEEGERDGLRRISKGAVVMLRRQVEKLRALKGRS</sequence>
<evidence type="ECO:0000256" key="2">
    <source>
        <dbReference type="ARBA" id="ARBA00022786"/>
    </source>
</evidence>
<protein>
    <recommendedName>
        <fullName evidence="4">UBC core domain-containing protein</fullName>
    </recommendedName>
</protein>
<dbReference type="InterPro" id="IPR000608">
    <property type="entry name" value="UBC"/>
</dbReference>
<dbReference type="Pfam" id="PF23043">
    <property type="entry name" value="SH3-B_UBE2O"/>
    <property type="match status" value="1"/>
</dbReference>
<organism evidence="5 6">
    <name type="scientific">Amniculicola lignicola CBS 123094</name>
    <dbReference type="NCBI Taxonomy" id="1392246"/>
    <lineage>
        <taxon>Eukaryota</taxon>
        <taxon>Fungi</taxon>
        <taxon>Dikarya</taxon>
        <taxon>Ascomycota</taxon>
        <taxon>Pezizomycotina</taxon>
        <taxon>Dothideomycetes</taxon>
        <taxon>Pleosporomycetidae</taxon>
        <taxon>Pleosporales</taxon>
        <taxon>Amniculicolaceae</taxon>
        <taxon>Amniculicola</taxon>
    </lineage>
</organism>
<feature type="region of interest" description="Disordered" evidence="3">
    <location>
        <begin position="605"/>
        <end position="692"/>
    </location>
</feature>
<evidence type="ECO:0000313" key="6">
    <source>
        <dbReference type="Proteomes" id="UP000799779"/>
    </source>
</evidence>
<dbReference type="FunFam" id="3.10.110.10:FF:000094">
    <property type="entry name" value="Probable ubiquitin-conjugating enzyme E2 23"/>
    <property type="match status" value="1"/>
</dbReference>
<dbReference type="PROSITE" id="PS50127">
    <property type="entry name" value="UBC_2"/>
    <property type="match status" value="1"/>
</dbReference>
<reference evidence="5" key="1">
    <citation type="journal article" date="2020" name="Stud. Mycol.">
        <title>101 Dothideomycetes genomes: a test case for predicting lifestyles and emergence of pathogens.</title>
        <authorList>
            <person name="Haridas S."/>
            <person name="Albert R."/>
            <person name="Binder M."/>
            <person name="Bloem J."/>
            <person name="Labutti K."/>
            <person name="Salamov A."/>
            <person name="Andreopoulos B."/>
            <person name="Baker S."/>
            <person name="Barry K."/>
            <person name="Bills G."/>
            <person name="Bluhm B."/>
            <person name="Cannon C."/>
            <person name="Castanera R."/>
            <person name="Culley D."/>
            <person name="Daum C."/>
            <person name="Ezra D."/>
            <person name="Gonzalez J."/>
            <person name="Henrissat B."/>
            <person name="Kuo A."/>
            <person name="Liang C."/>
            <person name="Lipzen A."/>
            <person name="Lutzoni F."/>
            <person name="Magnuson J."/>
            <person name="Mondo S."/>
            <person name="Nolan M."/>
            <person name="Ohm R."/>
            <person name="Pangilinan J."/>
            <person name="Park H.-J."/>
            <person name="Ramirez L."/>
            <person name="Alfaro M."/>
            <person name="Sun H."/>
            <person name="Tritt A."/>
            <person name="Yoshinaga Y."/>
            <person name="Zwiers L.-H."/>
            <person name="Turgeon B."/>
            <person name="Goodwin S."/>
            <person name="Spatafora J."/>
            <person name="Crous P."/>
            <person name="Grigoriev I."/>
        </authorList>
    </citation>
    <scope>NUCLEOTIDE SEQUENCE</scope>
    <source>
        <strain evidence="5">CBS 123094</strain>
    </source>
</reference>
<evidence type="ECO:0000256" key="3">
    <source>
        <dbReference type="SAM" id="MobiDB-lite"/>
    </source>
</evidence>
<dbReference type="PANTHER" id="PTHR46116:SF15">
    <property type="entry name" value="(E3-INDEPENDENT) E2 UBIQUITIN-CONJUGATING ENZYME"/>
    <property type="match status" value="1"/>
</dbReference>
<dbReference type="InterPro" id="IPR057735">
    <property type="entry name" value="UBE2O-like_tSH3-B"/>
</dbReference>
<name>A0A6A5X0G1_9PLEO</name>
<feature type="compositionally biased region" description="Acidic residues" evidence="3">
    <location>
        <begin position="612"/>
        <end position="638"/>
    </location>
</feature>
<dbReference type="SUPFAM" id="SSF54495">
    <property type="entry name" value="UBC-like"/>
    <property type="match status" value="1"/>
</dbReference>
<evidence type="ECO:0000256" key="1">
    <source>
        <dbReference type="ARBA" id="ARBA00022679"/>
    </source>
</evidence>
<dbReference type="Pfam" id="PF00179">
    <property type="entry name" value="UQ_con"/>
    <property type="match status" value="1"/>
</dbReference>
<proteinExistence type="predicted"/>
<feature type="domain" description="UBC core" evidence="4">
    <location>
        <begin position="723"/>
        <end position="887"/>
    </location>
</feature>
<dbReference type="AlphaFoldDB" id="A0A6A5X0G1"/>
<keyword evidence="6" id="KW-1185">Reference proteome</keyword>
<dbReference type="PANTHER" id="PTHR46116">
    <property type="entry name" value="(E3-INDEPENDENT) E2 UBIQUITIN-CONJUGATING ENZYME"/>
    <property type="match status" value="1"/>
</dbReference>
<dbReference type="Gene3D" id="3.10.110.10">
    <property type="entry name" value="Ubiquitin Conjugating Enzyme"/>
    <property type="match status" value="1"/>
</dbReference>
<dbReference type="Pfam" id="PF23046">
    <property type="entry name" value="tSH3-B_UBE2O"/>
    <property type="match status" value="1"/>
</dbReference>
<dbReference type="EMBL" id="ML977561">
    <property type="protein sequence ID" value="KAF2006011.1"/>
    <property type="molecule type" value="Genomic_DNA"/>
</dbReference>
<evidence type="ECO:0000259" key="4">
    <source>
        <dbReference type="PROSITE" id="PS50127"/>
    </source>
</evidence>
<keyword evidence="2" id="KW-0833">Ubl conjugation pathway</keyword>
<feature type="compositionally biased region" description="Polar residues" evidence="3">
    <location>
        <begin position="658"/>
        <end position="668"/>
    </location>
</feature>
<dbReference type="GO" id="GO:0061631">
    <property type="term" value="F:ubiquitin conjugating enzyme activity"/>
    <property type="evidence" value="ECO:0007669"/>
    <property type="project" value="TreeGrafter"/>
</dbReference>
<feature type="compositionally biased region" description="Basic and acidic residues" evidence="3">
    <location>
        <begin position="646"/>
        <end position="656"/>
    </location>
</feature>
<gene>
    <name evidence="5" type="ORF">P154DRAFT_559666</name>
</gene>
<keyword evidence="1" id="KW-0808">Transferase</keyword>
<dbReference type="SMART" id="SM00212">
    <property type="entry name" value="UBCc"/>
    <property type="match status" value="1"/>
</dbReference>
<dbReference type="OrthoDB" id="47801at2759"/>
<dbReference type="InterPro" id="IPR016135">
    <property type="entry name" value="UBQ-conjugating_enzyme/RWD"/>
</dbReference>
<dbReference type="InterPro" id="IPR057733">
    <property type="entry name" value="UBE2O-like_SH3-B"/>
</dbReference>
<evidence type="ECO:0000313" key="5">
    <source>
        <dbReference type="EMBL" id="KAF2006011.1"/>
    </source>
</evidence>